<protein>
    <submittedName>
        <fullName evidence="3">Uncharacterized protein</fullName>
    </submittedName>
</protein>
<feature type="transmembrane region" description="Helical" evidence="2">
    <location>
        <begin position="121"/>
        <end position="142"/>
    </location>
</feature>
<sequence length="265" mass="28651">MGMLFGLAPWIVYWVLVGNVPFVAAVLVALALAAVSLGLGGVLRRRWQLFDFASVAVLLVLAVLAFTLSESILQRWILPLSNAGIFLAALAGMLIGKPFVAEFAAAEQAPDVAKTELFGRIVKILGWIWVATFAGMTVSSAIPSVLQGSAGAAPAYMLDTKTPLSFLCYWIIPFALLGLAAVVSRLLPDRMLIGIDDLERETSFVAYDEATIDELYFLAQEHANREVGPGKEAYAVKVGGMGTPLTGDESRKSWPSTYKVRDKRR</sequence>
<evidence type="ECO:0000256" key="1">
    <source>
        <dbReference type="SAM" id="MobiDB-lite"/>
    </source>
</evidence>
<dbReference type="HOGENOM" id="CLU_1048951_0_0_11"/>
<dbReference type="KEGG" id="mav:MAV_1182"/>
<dbReference type="RefSeq" id="WP_011723985.1">
    <property type="nucleotide sequence ID" value="NC_008595.1"/>
</dbReference>
<feature type="transmembrane region" description="Helical" evidence="2">
    <location>
        <begin position="162"/>
        <end position="183"/>
    </location>
</feature>
<keyword evidence="2" id="KW-0472">Membrane</keyword>
<reference evidence="3 4" key="1">
    <citation type="submission" date="2006-10" db="EMBL/GenBank/DDBJ databases">
        <authorList>
            <person name="Fleischmann R.D."/>
            <person name="Dodson R.J."/>
            <person name="Haft D.H."/>
            <person name="Merkel J.S."/>
            <person name="Nelson W.C."/>
            <person name="Fraser C.M."/>
        </authorList>
    </citation>
    <scope>NUCLEOTIDE SEQUENCE [LARGE SCALE GENOMIC DNA]</scope>
    <source>
        <strain evidence="3 4">104</strain>
    </source>
</reference>
<feature type="transmembrane region" description="Helical" evidence="2">
    <location>
        <begin position="49"/>
        <end position="68"/>
    </location>
</feature>
<organism evidence="3 4">
    <name type="scientific">Mycobacterium avium (strain 104)</name>
    <dbReference type="NCBI Taxonomy" id="243243"/>
    <lineage>
        <taxon>Bacteria</taxon>
        <taxon>Bacillati</taxon>
        <taxon>Actinomycetota</taxon>
        <taxon>Actinomycetes</taxon>
        <taxon>Mycobacteriales</taxon>
        <taxon>Mycobacteriaceae</taxon>
        <taxon>Mycobacterium</taxon>
        <taxon>Mycobacterium avium complex (MAC)</taxon>
    </lineage>
</organism>
<feature type="region of interest" description="Disordered" evidence="1">
    <location>
        <begin position="243"/>
        <end position="265"/>
    </location>
</feature>
<keyword evidence="2" id="KW-1133">Transmembrane helix</keyword>
<gene>
    <name evidence="3" type="ordered locus">MAV_1182</name>
</gene>
<dbReference type="Proteomes" id="UP000001574">
    <property type="component" value="Chromosome"/>
</dbReference>
<proteinExistence type="predicted"/>
<evidence type="ECO:0000256" key="2">
    <source>
        <dbReference type="SAM" id="Phobius"/>
    </source>
</evidence>
<evidence type="ECO:0000313" key="4">
    <source>
        <dbReference type="Proteomes" id="UP000001574"/>
    </source>
</evidence>
<keyword evidence="2" id="KW-0812">Transmembrane</keyword>
<evidence type="ECO:0000313" key="3">
    <source>
        <dbReference type="EMBL" id="ABK67223.1"/>
    </source>
</evidence>
<name>A0A0H2ZZU6_MYCA1</name>
<feature type="transmembrane region" description="Helical" evidence="2">
    <location>
        <begin position="12"/>
        <end position="37"/>
    </location>
</feature>
<dbReference type="EMBL" id="CP000479">
    <property type="protein sequence ID" value="ABK67223.1"/>
    <property type="molecule type" value="Genomic_DNA"/>
</dbReference>
<feature type="transmembrane region" description="Helical" evidence="2">
    <location>
        <begin position="80"/>
        <end position="100"/>
    </location>
</feature>
<accession>A0A0H2ZZU6</accession>
<dbReference type="AlphaFoldDB" id="A0A0H2ZZU6"/>